<dbReference type="Gene3D" id="1.20.1110.10">
    <property type="entry name" value="Calcium-transporting ATPase, transmembrane domain"/>
    <property type="match status" value="1"/>
</dbReference>
<dbReference type="InterPro" id="IPR006068">
    <property type="entry name" value="ATPase_P-typ_cation-transptr_C"/>
</dbReference>
<dbReference type="InterPro" id="IPR023298">
    <property type="entry name" value="ATPase_P-typ_TM_dom_sf"/>
</dbReference>
<proteinExistence type="predicted"/>
<feature type="transmembrane region" description="Helical" evidence="1">
    <location>
        <begin position="344"/>
        <end position="364"/>
    </location>
</feature>
<accession>A0A2V2UQI7</accession>
<dbReference type="VEuPathDB" id="TriTrypDB:BCY84_13846"/>
<feature type="transmembrane region" description="Helical" evidence="1">
    <location>
        <begin position="217"/>
        <end position="236"/>
    </location>
</feature>
<feature type="domain" description="Cation-transporting P-type ATPase C-terminal" evidence="2">
    <location>
        <begin position="88"/>
        <end position="273"/>
    </location>
</feature>
<evidence type="ECO:0000256" key="1">
    <source>
        <dbReference type="SAM" id="Phobius"/>
    </source>
</evidence>
<feature type="transmembrane region" description="Helical" evidence="1">
    <location>
        <begin position="133"/>
        <end position="159"/>
    </location>
</feature>
<dbReference type="VEuPathDB" id="TriTrypDB:C4B63_75g68"/>
<dbReference type="VEuPathDB" id="TriTrypDB:TcCLB.506241.70"/>
<protein>
    <submittedName>
        <fullName evidence="3">Putative calcium motive p-type ATPase</fullName>
    </submittedName>
</protein>
<evidence type="ECO:0000259" key="2">
    <source>
        <dbReference type="Pfam" id="PF00689"/>
    </source>
</evidence>
<evidence type="ECO:0000313" key="3">
    <source>
        <dbReference type="EMBL" id="PWU86617.1"/>
    </source>
</evidence>
<feature type="transmembrane region" description="Helical" evidence="1">
    <location>
        <begin position="251"/>
        <end position="273"/>
    </location>
</feature>
<gene>
    <name evidence="3" type="ORF">C3747_529g2</name>
</gene>
<dbReference type="VEuPathDB" id="TriTrypDB:TCDM_07968"/>
<sequence>MGSMTHQVLKYRMLAVRWAPARMSLKALRILLSQTIILPTIVKAVAEGRRISQNIRKFVVHLLSSNVAEVIALICGLPIRSEGASLFVLSPIEILWLNMFTSAPPAIGLSLDAASADVLLLPPNTAGLFTFELVSDTVVYGFWLGVCSLCGFVFIVYGVHDGPSGNNCNSPNGVGCNDIWRARATAFGILYFGLLLHSYTVRHSRLSVFLMKWFDNFWIWGSFAVGVILFFPIVYVKPVANGLFVHDMLTWHWGVLAVLIIFFMAMCEVYKVLKNCFFPLKKVSVAPDEEAMQEYRRFAVAGEDSRDVESIAEEQLRMSFASYAGSIVSGGHAQHDEREEKEEALGITVVGAFYFIKLFFSPFMSPFFECPFLNFYLLRICSCLYLQQCLCTCIWPQGGGGFTPPSPSPPRVTF</sequence>
<dbReference type="AlphaFoldDB" id="A0A2V2UQI7"/>
<reference evidence="3 4" key="1">
    <citation type="journal article" date="2018" name="Microb. Genom.">
        <title>Expanding an expanded genome: long-read sequencing of Trypanosoma cruzi.</title>
        <authorList>
            <person name="Berna L."/>
            <person name="Rodriguez M."/>
            <person name="Chiribao M.L."/>
            <person name="Parodi-Talice A."/>
            <person name="Pita S."/>
            <person name="Rijo G."/>
            <person name="Alvarez-Valin F."/>
            <person name="Robello C."/>
        </authorList>
    </citation>
    <scope>NUCLEOTIDE SEQUENCE [LARGE SCALE GENOMIC DNA]</scope>
    <source>
        <strain evidence="3 4">TCC</strain>
    </source>
</reference>
<keyword evidence="1" id="KW-0472">Membrane</keyword>
<dbReference type="VEuPathDB" id="TriTrypDB:C3747_529g2"/>
<name>A0A2V2UQI7_TRYCR</name>
<feature type="transmembrane region" description="Helical" evidence="1">
    <location>
        <begin position="179"/>
        <end position="196"/>
    </location>
</feature>
<dbReference type="VEuPathDB" id="TriTrypDB:TcBrA4_0064110"/>
<dbReference type="PANTHER" id="PTHR42861">
    <property type="entry name" value="CALCIUM-TRANSPORTING ATPASE"/>
    <property type="match status" value="1"/>
</dbReference>
<dbReference type="VEuPathDB" id="TriTrypDB:TcYC6_0067320"/>
<dbReference type="VEuPathDB" id="TriTrypDB:ECC02_008435"/>
<dbReference type="Proteomes" id="UP000246078">
    <property type="component" value="Unassembled WGS sequence"/>
</dbReference>
<dbReference type="VEuPathDB" id="TriTrypDB:TcCL_NonESM05175"/>
<dbReference type="VEuPathDB" id="TriTrypDB:Tc_MARK_5524"/>
<dbReference type="EMBL" id="PRFC01000529">
    <property type="protein sequence ID" value="PWU86617.1"/>
    <property type="molecule type" value="Genomic_DNA"/>
</dbReference>
<dbReference type="VEuPathDB" id="TriTrypDB:TcCLB.510769.120"/>
<comment type="caution">
    <text evidence="3">The sequence shown here is derived from an EMBL/GenBank/DDBJ whole genome shotgun (WGS) entry which is preliminary data.</text>
</comment>
<dbReference type="SUPFAM" id="SSF81665">
    <property type="entry name" value="Calcium ATPase, transmembrane domain M"/>
    <property type="match status" value="1"/>
</dbReference>
<dbReference type="VEuPathDB" id="TriTrypDB:TCSYLVIO_001062"/>
<evidence type="ECO:0000313" key="4">
    <source>
        <dbReference type="Proteomes" id="UP000246078"/>
    </source>
</evidence>
<organism evidence="3 4">
    <name type="scientific">Trypanosoma cruzi</name>
    <dbReference type="NCBI Taxonomy" id="5693"/>
    <lineage>
        <taxon>Eukaryota</taxon>
        <taxon>Discoba</taxon>
        <taxon>Euglenozoa</taxon>
        <taxon>Kinetoplastea</taxon>
        <taxon>Metakinetoplastina</taxon>
        <taxon>Trypanosomatida</taxon>
        <taxon>Trypanosomatidae</taxon>
        <taxon>Trypanosoma</taxon>
        <taxon>Schizotrypanum</taxon>
    </lineage>
</organism>
<dbReference type="Pfam" id="PF00689">
    <property type="entry name" value="Cation_ATPase_C"/>
    <property type="match status" value="1"/>
</dbReference>
<dbReference type="VEuPathDB" id="TriTrypDB:TcG_05402"/>
<keyword evidence="1" id="KW-1133">Transmembrane helix</keyword>
<keyword evidence="1" id="KW-0812">Transmembrane</keyword>